<evidence type="ECO:0000313" key="2">
    <source>
        <dbReference type="Proteomes" id="UP000215086"/>
    </source>
</evidence>
<reference evidence="1 2" key="1">
    <citation type="journal article" name="Front. Microbiol.">
        <title>Sugar Metabolism of the First Thermophilic Planctomycete Thermogutta terrifontis: Comparative Genomic and Transcriptomic Approaches.</title>
        <authorList>
            <person name="Elcheninov A.G."/>
            <person name="Menzel P."/>
            <person name="Gudbergsdottir S.R."/>
            <person name="Slesarev A.I."/>
            <person name="Kadnikov V.V."/>
            <person name="Krogh A."/>
            <person name="Bonch-Osmolovskaya E.A."/>
            <person name="Peng X."/>
            <person name="Kublanov I.V."/>
        </authorList>
    </citation>
    <scope>NUCLEOTIDE SEQUENCE [LARGE SCALE GENOMIC DNA]</scope>
    <source>
        <strain evidence="1 2">R1</strain>
    </source>
</reference>
<proteinExistence type="predicted"/>
<organism evidence="1 2">
    <name type="scientific">Thermogutta terrifontis</name>
    <dbReference type="NCBI Taxonomy" id="1331910"/>
    <lineage>
        <taxon>Bacteria</taxon>
        <taxon>Pseudomonadati</taxon>
        <taxon>Planctomycetota</taxon>
        <taxon>Planctomycetia</taxon>
        <taxon>Pirellulales</taxon>
        <taxon>Thermoguttaceae</taxon>
        <taxon>Thermogutta</taxon>
    </lineage>
</organism>
<protein>
    <submittedName>
        <fullName evidence="1">Uncharacterized protein</fullName>
    </submittedName>
</protein>
<accession>A0A286RGN4</accession>
<sequence>MGPIESTMVVRDDLRGFPYWIPFSVLRDRREMLEVLENDPT</sequence>
<dbReference type="KEGG" id="ttf:THTE_2505"/>
<dbReference type="EMBL" id="CP018477">
    <property type="protein sequence ID" value="ASV75107.1"/>
    <property type="molecule type" value="Genomic_DNA"/>
</dbReference>
<keyword evidence="2" id="KW-1185">Reference proteome</keyword>
<dbReference type="Proteomes" id="UP000215086">
    <property type="component" value="Chromosome"/>
</dbReference>
<gene>
    <name evidence="1" type="ORF">THTE_2505</name>
</gene>
<evidence type="ECO:0000313" key="1">
    <source>
        <dbReference type="EMBL" id="ASV75107.1"/>
    </source>
</evidence>
<name>A0A286RGN4_9BACT</name>
<dbReference type="AlphaFoldDB" id="A0A286RGN4"/>